<keyword evidence="1" id="KW-1133">Transmembrane helix</keyword>
<name>A0AAV9NFZ8_9EURO</name>
<dbReference type="Proteomes" id="UP001358417">
    <property type="component" value="Unassembled WGS sequence"/>
</dbReference>
<dbReference type="PANTHER" id="PTHR37540:SF5">
    <property type="entry name" value="TRANSCRIPTION FACTOR DOMAIN-CONTAINING PROTEIN"/>
    <property type="match status" value="1"/>
</dbReference>
<dbReference type="EMBL" id="JAVRRD010000007">
    <property type="protein sequence ID" value="KAK5056760.1"/>
    <property type="molecule type" value="Genomic_DNA"/>
</dbReference>
<dbReference type="GeneID" id="89980439"/>
<dbReference type="InterPro" id="IPR021858">
    <property type="entry name" value="Fun_TF"/>
</dbReference>
<dbReference type="PANTHER" id="PTHR37540">
    <property type="entry name" value="TRANSCRIPTION FACTOR (ACR-2), PUTATIVE-RELATED-RELATED"/>
    <property type="match status" value="1"/>
</dbReference>
<keyword evidence="3" id="KW-1185">Reference proteome</keyword>
<organism evidence="2 3">
    <name type="scientific">Exophiala bonariae</name>
    <dbReference type="NCBI Taxonomy" id="1690606"/>
    <lineage>
        <taxon>Eukaryota</taxon>
        <taxon>Fungi</taxon>
        <taxon>Dikarya</taxon>
        <taxon>Ascomycota</taxon>
        <taxon>Pezizomycotina</taxon>
        <taxon>Eurotiomycetes</taxon>
        <taxon>Chaetothyriomycetidae</taxon>
        <taxon>Chaetothyriales</taxon>
        <taxon>Herpotrichiellaceae</taxon>
        <taxon>Exophiala</taxon>
    </lineage>
</organism>
<accession>A0AAV9NFZ8</accession>
<dbReference type="AlphaFoldDB" id="A0AAV9NFZ8"/>
<comment type="caution">
    <text evidence="2">The sequence shown here is derived from an EMBL/GenBank/DDBJ whole genome shotgun (WGS) entry which is preliminary data.</text>
</comment>
<feature type="transmembrane region" description="Helical" evidence="1">
    <location>
        <begin position="74"/>
        <end position="96"/>
    </location>
</feature>
<reference evidence="2 3" key="1">
    <citation type="submission" date="2023-08" db="EMBL/GenBank/DDBJ databases">
        <title>Black Yeasts Isolated from many extreme environments.</title>
        <authorList>
            <person name="Coleine C."/>
            <person name="Stajich J.E."/>
            <person name="Selbmann L."/>
        </authorList>
    </citation>
    <scope>NUCLEOTIDE SEQUENCE [LARGE SCALE GENOMIC DNA]</scope>
    <source>
        <strain evidence="2 3">CCFEE 5792</strain>
    </source>
</reference>
<keyword evidence="1" id="KW-0812">Transmembrane</keyword>
<evidence type="ECO:0008006" key="4">
    <source>
        <dbReference type="Google" id="ProtNLM"/>
    </source>
</evidence>
<proteinExistence type="predicted"/>
<sequence>MQGRKQNRGRSKDRTIRKPREIAAFKLLDMIKNGMPLLPARIGSDLSCFVDFQDELEPQVLANMIRFSEIAMKVIFPLLVAIGFQANASGTLYPMATDTAALHITAYAVEGFVEKVLRDQDTPKTSMMVHFQKGVGLLRKRLLEGDEAIKVSDSTISIVLKLASIAHFDRDQKSSRVHMDGLRKMVNLRGGLNAIEDERLLRELVRIDLSVALLNDSDPVFFRPPAELVPDYPERLLPKGDDKLQFQDNIHLVGIIDEELSMSWKVMRRFCLLVNLGTQTHGRIDPDIIRGTMAAVTYRLLHMRFCTTSVDEMIRLGLLAFSQHVFLQWHEMRTPYYESAAAYRACLVKGTFEKEISSQLSIWLLMVGAVSLFELSNETWLGQSLQEHARSCEMKTWKEMQEVLKSFMWMPLLDEVRGMHVFESIYSHDNKT</sequence>
<gene>
    <name evidence="2" type="ORF">LTR84_012292</name>
</gene>
<evidence type="ECO:0000256" key="1">
    <source>
        <dbReference type="SAM" id="Phobius"/>
    </source>
</evidence>
<protein>
    <recommendedName>
        <fullName evidence="4">Transcription factor domain-containing protein</fullName>
    </recommendedName>
</protein>
<keyword evidence="1" id="KW-0472">Membrane</keyword>
<dbReference type="RefSeq" id="XP_064708476.1">
    <property type="nucleotide sequence ID" value="XM_064855816.1"/>
</dbReference>
<evidence type="ECO:0000313" key="2">
    <source>
        <dbReference type="EMBL" id="KAK5056760.1"/>
    </source>
</evidence>
<evidence type="ECO:0000313" key="3">
    <source>
        <dbReference type="Proteomes" id="UP001358417"/>
    </source>
</evidence>
<dbReference type="Pfam" id="PF11951">
    <property type="entry name" value="Fungal_trans_2"/>
    <property type="match status" value="1"/>
</dbReference>